<keyword evidence="1" id="KW-0732">Signal</keyword>
<gene>
    <name evidence="2" type="ORF">CPB83DRAFT_732849</name>
</gene>
<evidence type="ECO:0000256" key="1">
    <source>
        <dbReference type="SAM" id="SignalP"/>
    </source>
</evidence>
<dbReference type="EMBL" id="MU157933">
    <property type="protein sequence ID" value="KAF9522819.1"/>
    <property type="molecule type" value="Genomic_DNA"/>
</dbReference>
<organism evidence="2 3">
    <name type="scientific">Crepidotus variabilis</name>
    <dbReference type="NCBI Taxonomy" id="179855"/>
    <lineage>
        <taxon>Eukaryota</taxon>
        <taxon>Fungi</taxon>
        <taxon>Dikarya</taxon>
        <taxon>Basidiomycota</taxon>
        <taxon>Agaricomycotina</taxon>
        <taxon>Agaricomycetes</taxon>
        <taxon>Agaricomycetidae</taxon>
        <taxon>Agaricales</taxon>
        <taxon>Agaricineae</taxon>
        <taxon>Crepidotaceae</taxon>
        <taxon>Crepidotus</taxon>
    </lineage>
</organism>
<feature type="non-terminal residue" evidence="2">
    <location>
        <position position="1"/>
    </location>
</feature>
<evidence type="ECO:0000313" key="3">
    <source>
        <dbReference type="Proteomes" id="UP000807306"/>
    </source>
</evidence>
<evidence type="ECO:0000313" key="2">
    <source>
        <dbReference type="EMBL" id="KAF9522819.1"/>
    </source>
</evidence>
<dbReference type="OrthoDB" id="3011541at2759"/>
<name>A0A9P6E5K1_9AGAR</name>
<dbReference type="AlphaFoldDB" id="A0A9P6E5K1"/>
<accession>A0A9P6E5K1</accession>
<feature type="chain" id="PRO_5040468616" evidence="1">
    <location>
        <begin position="21"/>
        <end position="92"/>
    </location>
</feature>
<proteinExistence type="predicted"/>
<keyword evidence="3" id="KW-1185">Reference proteome</keyword>
<protein>
    <submittedName>
        <fullName evidence="2">Uncharacterized protein</fullName>
    </submittedName>
</protein>
<feature type="signal peptide" evidence="1">
    <location>
        <begin position="1"/>
        <end position="20"/>
    </location>
</feature>
<sequence length="92" mass="9720">ISSLTFAGLLLASSLTSPYAATPKTFENAGNTLVSAMMMFVGNENNVYILDKAEANAAQVAGHSAWGAIWDLKSRKSQVMDIKTNSFCAAGM</sequence>
<feature type="non-terminal residue" evidence="2">
    <location>
        <position position="92"/>
    </location>
</feature>
<reference evidence="2" key="1">
    <citation type="submission" date="2020-11" db="EMBL/GenBank/DDBJ databases">
        <authorList>
            <consortium name="DOE Joint Genome Institute"/>
            <person name="Ahrendt S."/>
            <person name="Riley R."/>
            <person name="Andreopoulos W."/>
            <person name="Labutti K."/>
            <person name="Pangilinan J."/>
            <person name="Ruiz-Duenas F.J."/>
            <person name="Barrasa J.M."/>
            <person name="Sanchez-Garcia M."/>
            <person name="Camarero S."/>
            <person name="Miyauchi S."/>
            <person name="Serrano A."/>
            <person name="Linde D."/>
            <person name="Babiker R."/>
            <person name="Drula E."/>
            <person name="Ayuso-Fernandez I."/>
            <person name="Pacheco R."/>
            <person name="Padilla G."/>
            <person name="Ferreira P."/>
            <person name="Barriuso J."/>
            <person name="Kellner H."/>
            <person name="Castanera R."/>
            <person name="Alfaro M."/>
            <person name="Ramirez L."/>
            <person name="Pisabarro A.G."/>
            <person name="Kuo A."/>
            <person name="Tritt A."/>
            <person name="Lipzen A."/>
            <person name="He G."/>
            <person name="Yan M."/>
            <person name="Ng V."/>
            <person name="Cullen D."/>
            <person name="Martin F."/>
            <person name="Rosso M.-N."/>
            <person name="Henrissat B."/>
            <person name="Hibbett D."/>
            <person name="Martinez A.T."/>
            <person name="Grigoriev I.V."/>
        </authorList>
    </citation>
    <scope>NUCLEOTIDE SEQUENCE</scope>
    <source>
        <strain evidence="2">CBS 506.95</strain>
    </source>
</reference>
<comment type="caution">
    <text evidence="2">The sequence shown here is derived from an EMBL/GenBank/DDBJ whole genome shotgun (WGS) entry which is preliminary data.</text>
</comment>
<dbReference type="Proteomes" id="UP000807306">
    <property type="component" value="Unassembled WGS sequence"/>
</dbReference>